<evidence type="ECO:0000256" key="7">
    <source>
        <dbReference type="ARBA" id="ARBA00023180"/>
    </source>
</evidence>
<dbReference type="GO" id="GO:0005783">
    <property type="term" value="C:endoplasmic reticulum"/>
    <property type="evidence" value="ECO:0007669"/>
    <property type="project" value="TreeGrafter"/>
</dbReference>
<dbReference type="Proteomes" id="UP000315522">
    <property type="component" value="Unassembled WGS sequence"/>
</dbReference>
<comment type="cofactor">
    <cofactor evidence="1 11">
        <name>Ca(2+)</name>
        <dbReference type="ChEBI" id="CHEBI:29108"/>
    </cofactor>
</comment>
<keyword evidence="4 14" id="KW-0732">Signal</keyword>
<keyword evidence="11" id="KW-0479">Metal-binding</keyword>
<accession>A0A559MF64</accession>
<feature type="signal peptide" evidence="14">
    <location>
        <begin position="1"/>
        <end position="22"/>
    </location>
</feature>
<comment type="caution">
    <text evidence="15">The sequence shown here is derived from an EMBL/GenBank/DDBJ whole genome shotgun (WGS) entry which is preliminary data.</text>
</comment>
<keyword evidence="6 12" id="KW-1015">Disulfide bond</keyword>
<feature type="disulfide bond" evidence="12">
    <location>
        <begin position="408"/>
        <end position="437"/>
    </location>
</feature>
<evidence type="ECO:0000256" key="9">
    <source>
        <dbReference type="ARBA" id="ARBA00047669"/>
    </source>
</evidence>
<sequence length="596" mass="64821">MIPKSPFRFLSSLSLLSVQAFAARPPIVPVEGKTSTTLSSTQNTLITTAPVPLASAPISLPFSGYLNGTNTTSSASPTPTSNATLPACKSIQYAFPSGTGGNATRAAAVKEVYQYAWNAYVEYAWGYDELEPLSKQGTNDWYGWGVTVVDGIDTAIIMELTDVVSKMLGWIQSVDFTTTPDGDVEVFDTTIRYLGGLLSAYDLLKSGQVYNDYPADQIEALLSQAKILADKLAYAFLTPSGISAGTVNFSNNTPVEATYTAPSGTTYNSTNTASAGSFLIEWYRLATLTGNTTYRSLVDIGEQYLTHPSPAPVYPGLVGTQFDTTGGGMLNFAGGWHSEVDSFLEYLIKIYHYKADNITQGYADFWLSATNSTVENIALHPYGFEDLTFLSGLDENGVLTYTMDDYACFAGGNFLLGCKVLGIDSLCDLGIAAADGCHQTYNTTVTGLGPLYWGWFDSTNNTFPPHSTVDIDSGYRGQGAANGEFIVNGDEVYASFPESVESWWYAYRITGDPRWAEYAWDMFLALNETARNSVAFATVNNVDMPFGESQSDSLDSFFFAEVLKYQYLTYADPSTIDLGQWVFNTESHPVRVQCTP</sequence>
<dbReference type="GO" id="GO:0016020">
    <property type="term" value="C:membrane"/>
    <property type="evidence" value="ECO:0007669"/>
    <property type="project" value="InterPro"/>
</dbReference>
<dbReference type="Pfam" id="PF01532">
    <property type="entry name" value="Glyco_hydro_47"/>
    <property type="match status" value="1"/>
</dbReference>
<dbReference type="GO" id="GO:0004571">
    <property type="term" value="F:mannosyl-oligosaccharide 1,2-alpha-mannosidase activity"/>
    <property type="evidence" value="ECO:0007669"/>
    <property type="project" value="UniProtKB-EC"/>
</dbReference>
<dbReference type="PANTHER" id="PTHR11742">
    <property type="entry name" value="MANNOSYL-OLIGOSACCHARIDE ALPHA-1,2-MANNOSIDASE-RELATED"/>
    <property type="match status" value="1"/>
</dbReference>
<comment type="pathway">
    <text evidence="2">Protein modification; protein glycosylation.</text>
</comment>
<keyword evidence="7" id="KW-0325">Glycoprotein</keyword>
<dbReference type="GO" id="GO:0005509">
    <property type="term" value="F:calcium ion binding"/>
    <property type="evidence" value="ECO:0007669"/>
    <property type="project" value="InterPro"/>
</dbReference>
<feature type="binding site" evidence="11">
    <location>
        <position position="585"/>
    </location>
    <ligand>
        <name>Ca(2+)</name>
        <dbReference type="ChEBI" id="CHEBI:29108"/>
    </ligand>
</feature>
<dbReference type="SUPFAM" id="SSF48225">
    <property type="entry name" value="Seven-hairpin glycosidases"/>
    <property type="match status" value="1"/>
</dbReference>
<dbReference type="PRINTS" id="PR00747">
    <property type="entry name" value="GLYHDRLASE47"/>
</dbReference>
<dbReference type="InterPro" id="IPR036026">
    <property type="entry name" value="Seven-hairpin_glycosidases"/>
</dbReference>
<dbReference type="UniPathway" id="UPA00378"/>
<dbReference type="InterPro" id="IPR001382">
    <property type="entry name" value="Glyco_hydro_47"/>
</dbReference>
<protein>
    <recommendedName>
        <fullName evidence="13">alpha-1,2-Mannosidase</fullName>
        <ecNumber evidence="13">3.2.1.-</ecNumber>
    </recommendedName>
</protein>
<dbReference type="InterPro" id="IPR050749">
    <property type="entry name" value="Glycosyl_Hydrolase_47"/>
</dbReference>
<evidence type="ECO:0000256" key="10">
    <source>
        <dbReference type="ARBA" id="ARBA00048605"/>
    </source>
</evidence>
<dbReference type="EC" id="3.2.1.-" evidence="13"/>
<evidence type="ECO:0000256" key="13">
    <source>
        <dbReference type="RuleBase" id="RU361193"/>
    </source>
</evidence>
<keyword evidence="11" id="KW-0106">Calcium</keyword>
<dbReference type="AlphaFoldDB" id="A0A559MF64"/>
<comment type="similarity">
    <text evidence="3 13">Belongs to the glycosyl hydrolase 47 family.</text>
</comment>
<comment type="catalytic activity">
    <reaction evidence="9">
        <text>N(4)-(alpha-D-Man-(1-&gt;2)-alpha-D-Man-(1-&gt;2)-alpha-D-Man-(1-&gt;3)-[alpha-D-Man-(1-&gt;3)-[alpha-D-Man-(1-&gt;2)-alpha-D-Man-(1-&gt;6)]-alpha-D-Man-(1-&gt;6)]-beta-D-Man-(1-&gt;4)-beta-D-GlcNAc-(1-&gt;4)-beta-D-GlcNAc)-L-asparaginyl-[protein] (N-glucan mannose isomer 8A1,2,3B1,3) + 3 H2O = N(4)-(alpha-D-Man-(1-&gt;3)-[alpha-D-Man-(1-&gt;3)-[alpha-D-Man-(1-&gt;6)]-alpha-D-Man-(1-&gt;6)]-beta-D-Man-(1-&gt;4)-beta-D-GlcNAc-(1-&gt;4)-beta-D-GlcNAc)-L-asparaginyl-[protein] (N-glucan mannose isomer 5A1,2) + 3 beta-D-mannose</text>
        <dbReference type="Rhea" id="RHEA:56028"/>
        <dbReference type="Rhea" id="RHEA-COMP:14358"/>
        <dbReference type="Rhea" id="RHEA-COMP:14367"/>
        <dbReference type="ChEBI" id="CHEBI:15377"/>
        <dbReference type="ChEBI" id="CHEBI:28563"/>
        <dbReference type="ChEBI" id="CHEBI:59087"/>
        <dbReference type="ChEBI" id="CHEBI:60628"/>
        <dbReference type="EC" id="3.2.1.113"/>
    </reaction>
</comment>
<evidence type="ECO:0000256" key="12">
    <source>
        <dbReference type="PIRSR" id="PIRSR601382-3"/>
    </source>
</evidence>
<evidence type="ECO:0000256" key="11">
    <source>
        <dbReference type="PIRSR" id="PIRSR601382-2"/>
    </source>
</evidence>
<evidence type="ECO:0000313" key="15">
    <source>
        <dbReference type="EMBL" id="TVY91604.1"/>
    </source>
</evidence>
<keyword evidence="5 13" id="KW-0378">Hydrolase</keyword>
<gene>
    <name evidence="15" type="ORF">LAWI1_G002571</name>
</gene>
<evidence type="ECO:0000256" key="3">
    <source>
        <dbReference type="ARBA" id="ARBA00007658"/>
    </source>
</evidence>
<organism evidence="15 16">
    <name type="scientific">Lachnellula willkommii</name>
    <dbReference type="NCBI Taxonomy" id="215461"/>
    <lineage>
        <taxon>Eukaryota</taxon>
        <taxon>Fungi</taxon>
        <taxon>Dikarya</taxon>
        <taxon>Ascomycota</taxon>
        <taxon>Pezizomycotina</taxon>
        <taxon>Leotiomycetes</taxon>
        <taxon>Helotiales</taxon>
        <taxon>Lachnaceae</taxon>
        <taxon>Lachnellula</taxon>
    </lineage>
</organism>
<evidence type="ECO:0000256" key="1">
    <source>
        <dbReference type="ARBA" id="ARBA00001913"/>
    </source>
</evidence>
<dbReference type="PANTHER" id="PTHR11742:SF101">
    <property type="entry name" value="MANNOSYL-OLIGOSACCHARIDE ALPHA-1,2-MANNOSIDASE 1B"/>
    <property type="match status" value="1"/>
</dbReference>
<dbReference type="GO" id="GO:0036503">
    <property type="term" value="P:ERAD pathway"/>
    <property type="evidence" value="ECO:0007669"/>
    <property type="project" value="UniProtKB-ARBA"/>
</dbReference>
<evidence type="ECO:0000313" key="16">
    <source>
        <dbReference type="Proteomes" id="UP000315522"/>
    </source>
</evidence>
<dbReference type="Gene3D" id="1.50.10.10">
    <property type="match status" value="1"/>
</dbReference>
<keyword evidence="8 13" id="KW-0326">Glycosidase</keyword>
<dbReference type="GO" id="GO:0005975">
    <property type="term" value="P:carbohydrate metabolic process"/>
    <property type="evidence" value="ECO:0007669"/>
    <property type="project" value="InterPro"/>
</dbReference>
<evidence type="ECO:0000256" key="8">
    <source>
        <dbReference type="ARBA" id="ARBA00023295"/>
    </source>
</evidence>
<reference evidence="15 16" key="1">
    <citation type="submission" date="2018-05" db="EMBL/GenBank/DDBJ databases">
        <title>Genome sequencing and assembly of the regulated plant pathogen Lachnellula willkommii and related sister species for the development of diagnostic species identification markers.</title>
        <authorList>
            <person name="Giroux E."/>
            <person name="Bilodeau G."/>
        </authorList>
    </citation>
    <scope>NUCLEOTIDE SEQUENCE [LARGE SCALE GENOMIC DNA]</scope>
    <source>
        <strain evidence="15 16">CBS 172.35</strain>
    </source>
</reference>
<dbReference type="InterPro" id="IPR012341">
    <property type="entry name" value="6hp_glycosidase-like_sf"/>
</dbReference>
<evidence type="ECO:0000256" key="6">
    <source>
        <dbReference type="ARBA" id="ARBA00023157"/>
    </source>
</evidence>
<evidence type="ECO:0000256" key="14">
    <source>
        <dbReference type="SAM" id="SignalP"/>
    </source>
</evidence>
<proteinExistence type="inferred from homology"/>
<comment type="catalytic activity">
    <reaction evidence="10">
        <text>N(4)-(alpha-D-Man-(1-&gt;2)-alpha-D-Man-(1-&gt;2)-alpha-D-Man-(1-&gt;3)-[alpha-D-Man-(1-&gt;2)-alpha-D-Man-(1-&gt;3)-[alpha-D-Man-(1-&gt;2)-alpha-D-Man-(1-&gt;6)]-alpha-D-Man-(1-&gt;6)]-beta-D-Man-(1-&gt;4)-beta-D-GlcNAc-(1-&gt;4)-beta-D-GlcNAc)-L-asparaginyl-[protein] (N-glucan mannose isomer 9A1,2,3B1,2,3) + 4 H2O = N(4)-(alpha-D-Man-(1-&gt;3)-[alpha-D-Man-(1-&gt;3)-[alpha-D-Man-(1-&gt;6)]-alpha-D-Man-(1-&gt;6)]-beta-D-Man-(1-&gt;4)-beta-D-GlcNAc-(1-&gt;4)-beta-D-GlcNAc)-L-asparaginyl-[protein] (N-glucan mannose isomer 5A1,2) + 4 beta-D-mannose</text>
        <dbReference type="Rhea" id="RHEA:56008"/>
        <dbReference type="Rhea" id="RHEA-COMP:14356"/>
        <dbReference type="Rhea" id="RHEA-COMP:14367"/>
        <dbReference type="ChEBI" id="CHEBI:15377"/>
        <dbReference type="ChEBI" id="CHEBI:28563"/>
        <dbReference type="ChEBI" id="CHEBI:59087"/>
        <dbReference type="ChEBI" id="CHEBI:139493"/>
        <dbReference type="EC" id="3.2.1.113"/>
    </reaction>
</comment>
<keyword evidence="16" id="KW-1185">Reference proteome</keyword>
<feature type="chain" id="PRO_5021709926" description="alpha-1,2-Mannosidase" evidence="14">
    <location>
        <begin position="23"/>
        <end position="596"/>
    </location>
</feature>
<evidence type="ECO:0000256" key="4">
    <source>
        <dbReference type="ARBA" id="ARBA00022729"/>
    </source>
</evidence>
<evidence type="ECO:0000256" key="5">
    <source>
        <dbReference type="ARBA" id="ARBA00022801"/>
    </source>
</evidence>
<evidence type="ECO:0000256" key="2">
    <source>
        <dbReference type="ARBA" id="ARBA00004922"/>
    </source>
</evidence>
<dbReference type="EMBL" id="QGML01000509">
    <property type="protein sequence ID" value="TVY91604.1"/>
    <property type="molecule type" value="Genomic_DNA"/>
</dbReference>
<name>A0A559MF64_9HELO</name>